<feature type="non-terminal residue" evidence="1">
    <location>
        <position position="415"/>
    </location>
</feature>
<sequence>SAESEARVLLNELYENQNEGLGDFENPFQAWAEGIFDNSKSLVQEGSTINPLFIPDLVPILIKIMKLLPLWSGVMVPIFGKLKTVTFKHVALPTELEHFLEIHITSLKDAALIRIPINYDDVNSSSPFNFTEKVQCPDEARDINVNNIDNNGLLSSLQFIEDDPESPSALYVMTGADNYISSNHLQKNEKYKNLRIIDQENKERESWNRKTNKERKSNSYLIPNPHLRHLNISNLKSKQSLPILKNGSLLQFFEELKSTKNKILNEKIILSNTCVFDSLASLMMVSYCDSQLYANKIDDIKKNSFFNFIIKIVKNGITASTYSERVHIIIDQMDPQLQPIEYDTTLAVCDATITTVINSLLKDFPTLELSTICSSICSPIFPTSKVYLSYQTTDGSIKNLQEFLDHSITPQKSKC</sequence>
<protein>
    <submittedName>
        <fullName evidence="1">NOF-FB transposable element protein</fullName>
    </submittedName>
</protein>
<comment type="caution">
    <text evidence="1">The sequence shown here is derived from an EMBL/GenBank/DDBJ whole genome shotgun (WGS) entry which is preliminary data.</text>
</comment>
<proteinExistence type="predicted"/>
<dbReference type="Proteomes" id="UP000478052">
    <property type="component" value="Unassembled WGS sequence"/>
</dbReference>
<reference evidence="1 2" key="1">
    <citation type="submission" date="2019-08" db="EMBL/GenBank/DDBJ databases">
        <title>Whole genome of Aphis craccivora.</title>
        <authorList>
            <person name="Voronova N.V."/>
            <person name="Shulinski R.S."/>
            <person name="Bandarenka Y.V."/>
            <person name="Zhorov D.G."/>
            <person name="Warner D."/>
        </authorList>
    </citation>
    <scope>NUCLEOTIDE SEQUENCE [LARGE SCALE GENOMIC DNA]</scope>
    <source>
        <strain evidence="1">180601</strain>
        <tissue evidence="1">Whole Body</tissue>
    </source>
</reference>
<keyword evidence="2" id="KW-1185">Reference proteome</keyword>
<organism evidence="1 2">
    <name type="scientific">Aphis craccivora</name>
    <name type="common">Cowpea aphid</name>
    <dbReference type="NCBI Taxonomy" id="307492"/>
    <lineage>
        <taxon>Eukaryota</taxon>
        <taxon>Metazoa</taxon>
        <taxon>Ecdysozoa</taxon>
        <taxon>Arthropoda</taxon>
        <taxon>Hexapoda</taxon>
        <taxon>Insecta</taxon>
        <taxon>Pterygota</taxon>
        <taxon>Neoptera</taxon>
        <taxon>Paraneoptera</taxon>
        <taxon>Hemiptera</taxon>
        <taxon>Sternorrhyncha</taxon>
        <taxon>Aphidomorpha</taxon>
        <taxon>Aphidoidea</taxon>
        <taxon>Aphididae</taxon>
        <taxon>Aphidini</taxon>
        <taxon>Aphis</taxon>
        <taxon>Aphis</taxon>
    </lineage>
</organism>
<dbReference type="AlphaFoldDB" id="A0A6G0W1Z1"/>
<dbReference type="EMBL" id="VUJU01009509">
    <property type="protein sequence ID" value="KAF0719827.1"/>
    <property type="molecule type" value="Genomic_DNA"/>
</dbReference>
<evidence type="ECO:0000313" key="2">
    <source>
        <dbReference type="Proteomes" id="UP000478052"/>
    </source>
</evidence>
<name>A0A6G0W1Z1_APHCR</name>
<dbReference type="OrthoDB" id="10055366at2759"/>
<gene>
    <name evidence="1" type="ORF">FWK35_00029873</name>
</gene>
<evidence type="ECO:0000313" key="1">
    <source>
        <dbReference type="EMBL" id="KAF0719827.1"/>
    </source>
</evidence>
<accession>A0A6G0W1Z1</accession>
<feature type="non-terminal residue" evidence="1">
    <location>
        <position position="1"/>
    </location>
</feature>